<accession>A0AAV3UQX1</accession>
<comment type="caution">
    <text evidence="1">The sequence shown here is derived from an EMBL/GenBank/DDBJ whole genome shotgun (WGS) entry which is preliminary data.</text>
</comment>
<organism evidence="1 2">
    <name type="scientific">Haladaptatus pallidirubidus</name>
    <dbReference type="NCBI Taxonomy" id="1008152"/>
    <lineage>
        <taxon>Archaea</taxon>
        <taxon>Methanobacteriati</taxon>
        <taxon>Methanobacteriota</taxon>
        <taxon>Stenosarchaea group</taxon>
        <taxon>Halobacteria</taxon>
        <taxon>Halobacteriales</taxon>
        <taxon>Haladaptataceae</taxon>
        <taxon>Haladaptatus</taxon>
    </lineage>
</organism>
<dbReference type="InterPro" id="IPR016750">
    <property type="entry name" value="Aceto_COase_bsu/gsu"/>
</dbReference>
<keyword evidence="2" id="KW-1185">Reference proteome</keyword>
<sequence length="99" mass="11152">MEIHEYLTLDTGTGSISCRECGNHIANAEENYKKHCAMAIDLLTEIGPGFESPAELLDSDHDVQFRRFYCPNCAVLIDHEIARAEDPILHDIELDLHSL</sequence>
<evidence type="ECO:0000313" key="1">
    <source>
        <dbReference type="EMBL" id="GAA5064101.1"/>
    </source>
</evidence>
<reference evidence="1 2" key="1">
    <citation type="journal article" date="2019" name="Int. J. Syst. Evol. Microbiol.">
        <title>The Global Catalogue of Microorganisms (GCM) 10K type strain sequencing project: providing services to taxonomists for standard genome sequencing and annotation.</title>
        <authorList>
            <consortium name="The Broad Institute Genomics Platform"/>
            <consortium name="The Broad Institute Genome Sequencing Center for Infectious Disease"/>
            <person name="Wu L."/>
            <person name="Ma J."/>
        </authorList>
    </citation>
    <scope>NUCLEOTIDE SEQUENCE [LARGE SCALE GENOMIC DNA]</scope>
    <source>
        <strain evidence="1 2">JCM 17504</strain>
    </source>
</reference>
<dbReference type="AlphaFoldDB" id="A0AAV3UQX1"/>
<dbReference type="Pfam" id="PF08882">
    <property type="entry name" value="Acetone_carb_G"/>
    <property type="match status" value="1"/>
</dbReference>
<proteinExistence type="predicted"/>
<gene>
    <name evidence="1" type="ORF">GCM10025751_53240</name>
</gene>
<protein>
    <recommendedName>
        <fullName evidence="3">Acetophenone carboxylase</fullName>
    </recommendedName>
</protein>
<evidence type="ECO:0000313" key="2">
    <source>
        <dbReference type="Proteomes" id="UP001501729"/>
    </source>
</evidence>
<name>A0AAV3UQX1_9EURY</name>
<dbReference type="RefSeq" id="WP_227778762.1">
    <property type="nucleotide sequence ID" value="NZ_BAABKX010000030.1"/>
</dbReference>
<dbReference type="GeneID" id="68617528"/>
<evidence type="ECO:0008006" key="3">
    <source>
        <dbReference type="Google" id="ProtNLM"/>
    </source>
</evidence>
<dbReference type="EMBL" id="BAABKX010000030">
    <property type="protein sequence ID" value="GAA5064101.1"/>
    <property type="molecule type" value="Genomic_DNA"/>
</dbReference>
<dbReference type="Proteomes" id="UP001501729">
    <property type="component" value="Unassembled WGS sequence"/>
</dbReference>